<dbReference type="Gene3D" id="3.10.580.10">
    <property type="entry name" value="CBS-domain"/>
    <property type="match status" value="1"/>
</dbReference>
<dbReference type="SUPFAM" id="SSF55021">
    <property type="entry name" value="ACT-like"/>
    <property type="match status" value="1"/>
</dbReference>
<comment type="caution">
    <text evidence="5">The sequence shown here is derived from an EMBL/GenBank/DDBJ whole genome shotgun (WGS) entry which is preliminary data.</text>
</comment>
<dbReference type="InterPro" id="IPR045865">
    <property type="entry name" value="ACT-like_dom_sf"/>
</dbReference>
<evidence type="ECO:0000313" key="6">
    <source>
        <dbReference type="Proteomes" id="UP001059480"/>
    </source>
</evidence>
<proteinExistence type="predicted"/>
<dbReference type="PANTHER" id="PTHR43080:SF2">
    <property type="entry name" value="CBS DOMAIN-CONTAINING PROTEIN"/>
    <property type="match status" value="1"/>
</dbReference>
<dbReference type="EMBL" id="JANHNZ010000009">
    <property type="protein sequence ID" value="MCQ9210522.1"/>
    <property type="molecule type" value="Genomic_DNA"/>
</dbReference>
<dbReference type="InterPro" id="IPR051257">
    <property type="entry name" value="Diverse_CBS-Domain"/>
</dbReference>
<name>A0ABT1WPR1_9LACT</name>
<accession>A0ABT1WPR1</accession>
<dbReference type="RefSeq" id="WP_256945635.1">
    <property type="nucleotide sequence ID" value="NZ_JANHNZ010000009.1"/>
</dbReference>
<reference evidence="5" key="3">
    <citation type="journal article" date="2023" name="Microbiol. Resour. Announc.">
        <title>Draft Genome Sequence of Granulicatella sp. Strain S8, Isolated from a Marine Fish, Seriola quinqueradiata.</title>
        <authorList>
            <person name="Lee M."/>
            <person name="Farooq A."/>
            <person name="Jeong J.B."/>
            <person name="Jung M.Y."/>
        </authorList>
    </citation>
    <scope>NUCLEOTIDE SEQUENCE</scope>
    <source>
        <strain evidence="5">S8</strain>
    </source>
</reference>
<keyword evidence="1 2" id="KW-0129">CBS domain</keyword>
<evidence type="ECO:0000256" key="2">
    <source>
        <dbReference type="PROSITE-ProRule" id="PRU00703"/>
    </source>
</evidence>
<feature type="domain" description="CBS" evidence="3">
    <location>
        <begin position="7"/>
        <end position="62"/>
    </location>
</feature>
<evidence type="ECO:0000259" key="3">
    <source>
        <dbReference type="PROSITE" id="PS51371"/>
    </source>
</evidence>
<reference evidence="5" key="2">
    <citation type="journal article" date="2023" name="Curr. Microbiol.">
        <title>Granulicatella seriolae sp. nov., a Novel Facultative Anaerobe Isolated from Yellowtail Marine Fish.</title>
        <authorList>
            <person name="Lee M."/>
            <person name="Choi Y.J."/>
            <person name="Farooq A."/>
            <person name="Jeong J.B."/>
            <person name="Jung M.Y."/>
        </authorList>
    </citation>
    <scope>NUCLEOTIDE SEQUENCE</scope>
    <source>
        <strain evidence="5">S8</strain>
    </source>
</reference>
<dbReference type="SMART" id="SM00116">
    <property type="entry name" value="CBS"/>
    <property type="match status" value="2"/>
</dbReference>
<dbReference type="Proteomes" id="UP001059480">
    <property type="component" value="Unassembled WGS sequence"/>
</dbReference>
<dbReference type="PROSITE" id="PS51671">
    <property type="entry name" value="ACT"/>
    <property type="match status" value="1"/>
</dbReference>
<feature type="domain" description="CBS" evidence="3">
    <location>
        <begin position="81"/>
        <end position="139"/>
    </location>
</feature>
<sequence length="215" mass="23929">MDVKTYMSTDMVTISPETTVIEALDLMKEHDIHRLPVVVDGHLVGLVTEEIIARNSPSTATSLSVHELNYLLNKTTAKDIMIKQVVTVHKDTLLEEAAVLMRTKNIGVLVVVEDQNKLLGIITDKDIFDAFVDILGYYTPGSRLVIEITEDRKGTLEDISSIMKNNDINITQIAVYHQEGAIMVVLQVESQQPDEVADLLAQKNYKVVSAVKKRA</sequence>
<dbReference type="Pfam" id="PF00571">
    <property type="entry name" value="CBS"/>
    <property type="match status" value="2"/>
</dbReference>
<dbReference type="InterPro" id="IPR000644">
    <property type="entry name" value="CBS_dom"/>
</dbReference>
<feature type="domain" description="ACT" evidence="4">
    <location>
        <begin position="144"/>
        <end position="215"/>
    </location>
</feature>
<dbReference type="InterPro" id="IPR046342">
    <property type="entry name" value="CBS_dom_sf"/>
</dbReference>
<dbReference type="PANTHER" id="PTHR43080">
    <property type="entry name" value="CBS DOMAIN-CONTAINING PROTEIN CBSX3, MITOCHONDRIAL"/>
    <property type="match status" value="1"/>
</dbReference>
<dbReference type="Gene3D" id="3.30.70.260">
    <property type="match status" value="1"/>
</dbReference>
<organism evidence="5 6">
    <name type="scientific">Granulicatella seriolae</name>
    <dbReference type="NCBI Taxonomy" id="2967226"/>
    <lineage>
        <taxon>Bacteria</taxon>
        <taxon>Bacillati</taxon>
        <taxon>Bacillota</taxon>
        <taxon>Bacilli</taxon>
        <taxon>Lactobacillales</taxon>
        <taxon>Carnobacteriaceae</taxon>
        <taxon>Granulicatella</taxon>
    </lineage>
</organism>
<dbReference type="SUPFAM" id="SSF54631">
    <property type="entry name" value="CBS-domain pair"/>
    <property type="match status" value="1"/>
</dbReference>
<protein>
    <submittedName>
        <fullName evidence="5">CBS and ACT domain-containing protein</fullName>
    </submittedName>
</protein>
<keyword evidence="6" id="KW-1185">Reference proteome</keyword>
<reference evidence="5" key="1">
    <citation type="submission" date="2022-07" db="EMBL/GenBank/DDBJ databases">
        <authorList>
            <person name="Jung M.-Y."/>
            <person name="Lee M."/>
        </authorList>
    </citation>
    <scope>NUCLEOTIDE SEQUENCE</scope>
    <source>
        <strain evidence="5">S8</strain>
    </source>
</reference>
<gene>
    <name evidence="5" type="ORF">NPA36_08160</name>
</gene>
<dbReference type="InterPro" id="IPR002912">
    <property type="entry name" value="ACT_dom"/>
</dbReference>
<evidence type="ECO:0000256" key="1">
    <source>
        <dbReference type="ARBA" id="ARBA00023122"/>
    </source>
</evidence>
<evidence type="ECO:0000313" key="5">
    <source>
        <dbReference type="EMBL" id="MCQ9210522.1"/>
    </source>
</evidence>
<evidence type="ECO:0000259" key="4">
    <source>
        <dbReference type="PROSITE" id="PS51671"/>
    </source>
</evidence>
<dbReference type="PROSITE" id="PS51371">
    <property type="entry name" value="CBS"/>
    <property type="match status" value="2"/>
</dbReference>
<dbReference type="CDD" id="cd04584">
    <property type="entry name" value="CBS_pair_AcuB_like"/>
    <property type="match status" value="1"/>
</dbReference>